<evidence type="ECO:0000313" key="1">
    <source>
        <dbReference type="EMBL" id="MFC4748147.1"/>
    </source>
</evidence>
<dbReference type="RefSeq" id="WP_213258136.1">
    <property type="nucleotide sequence ID" value="NZ_JAGYWA010000004.1"/>
</dbReference>
<proteinExistence type="predicted"/>
<keyword evidence="2" id="KW-1185">Reference proteome</keyword>
<dbReference type="EMBL" id="JBHSGV010000004">
    <property type="protein sequence ID" value="MFC4748147.1"/>
    <property type="molecule type" value="Genomic_DNA"/>
</dbReference>
<evidence type="ECO:0008006" key="3">
    <source>
        <dbReference type="Google" id="ProtNLM"/>
    </source>
</evidence>
<accession>A0ABV9PFP6</accession>
<dbReference type="Proteomes" id="UP001595935">
    <property type="component" value="Unassembled WGS sequence"/>
</dbReference>
<protein>
    <recommendedName>
        <fullName evidence="3">ApeA N-terminal domain-containing protein</fullName>
    </recommendedName>
</protein>
<sequence length="476" mass="55780">MDLNKFPLFYNREPLIFINDFEKSKKGVLRKSKAFLDGIDDVKLFSNKKNFRIEYDRFNIGQRNFGIGKQIQNVKFDYAEKKIIFKSLFIDRCSSENTGGSVNQICSEGFSKSKRQYFKLVIPTSESLDLHFQIENVLFLNDSGNTSVVATKINLEDDEIFILEDKDEFKNRYIIIESKKKQTYDEFSNKTFSIRVALGYVIGYFPGNKGYFFSYSNQKREKFNNFYFSTLREDIKTIMNPININAYTRLYERPKQAEKYYKSGILKKLKIKSFSFLCNKLLTDDNFLATILLIIESTKASLIFRPGGYSIALETLSDVIIGNEKVKIAPISSKRDFKELRNELIEVLNKHSKKESYEDVNTLKVRLENLNQITNLESLKKPFSILNINLLDEDIKVIKSRNDFLHGRVPDFKNAGENRSIELKDYDLFYASVRLYTLLNVLIFKMIGFDNYILNYPKIYEKDTKYKVKEACYRKV</sequence>
<reference evidence="2" key="1">
    <citation type="journal article" date="2019" name="Int. J. Syst. Evol. Microbiol.">
        <title>The Global Catalogue of Microorganisms (GCM) 10K type strain sequencing project: providing services to taxonomists for standard genome sequencing and annotation.</title>
        <authorList>
            <consortium name="The Broad Institute Genomics Platform"/>
            <consortium name="The Broad Institute Genome Sequencing Center for Infectious Disease"/>
            <person name="Wu L."/>
            <person name="Ma J."/>
        </authorList>
    </citation>
    <scope>NUCLEOTIDE SEQUENCE [LARGE SCALE GENOMIC DNA]</scope>
    <source>
        <strain evidence="2">WYCCWR 13023</strain>
    </source>
</reference>
<gene>
    <name evidence="1" type="ORF">ACFO5S_11860</name>
</gene>
<organism evidence="1 2">
    <name type="scientific">Flavobacterium branchiicola</name>
    <dbReference type="NCBI Taxonomy" id="1114875"/>
    <lineage>
        <taxon>Bacteria</taxon>
        <taxon>Pseudomonadati</taxon>
        <taxon>Bacteroidota</taxon>
        <taxon>Flavobacteriia</taxon>
        <taxon>Flavobacteriales</taxon>
        <taxon>Flavobacteriaceae</taxon>
        <taxon>Flavobacterium</taxon>
    </lineage>
</organism>
<evidence type="ECO:0000313" key="2">
    <source>
        <dbReference type="Proteomes" id="UP001595935"/>
    </source>
</evidence>
<comment type="caution">
    <text evidence="1">The sequence shown here is derived from an EMBL/GenBank/DDBJ whole genome shotgun (WGS) entry which is preliminary data.</text>
</comment>
<name>A0ABV9PFP6_9FLAO</name>